<feature type="compositionally biased region" description="Polar residues" evidence="1">
    <location>
        <begin position="133"/>
        <end position="143"/>
    </location>
</feature>
<evidence type="ECO:0000259" key="2">
    <source>
        <dbReference type="Pfam" id="PF08652"/>
    </source>
</evidence>
<feature type="region of interest" description="Disordered" evidence="1">
    <location>
        <begin position="1"/>
        <end position="20"/>
    </location>
</feature>
<feature type="domain" description="RAI1-like" evidence="2">
    <location>
        <begin position="46"/>
        <end position="116"/>
    </location>
</feature>
<dbReference type="Proteomes" id="UP001321473">
    <property type="component" value="Unassembled WGS sequence"/>
</dbReference>
<sequence>MALSGNAGSKTPARERQKCPVPGDFVASMNVRDAVENSNGKFPSFREPREIGNFSLTGEQREYVDGAVQLKYLRMPSHRHRLMWDLNRGYEVAVRRDRSINERLDNLLRWILRNKDKFALNPAAQPSGDPSPAESQRQGTTAYTCARPLHSALSAP</sequence>
<protein>
    <recommendedName>
        <fullName evidence="2">RAI1-like domain-containing protein</fullName>
    </recommendedName>
</protein>
<keyword evidence="4" id="KW-1185">Reference proteome</keyword>
<comment type="caution">
    <text evidence="3">The sequence shown here is derived from an EMBL/GenBank/DDBJ whole genome shotgun (WGS) entry which is preliminary data.</text>
</comment>
<accession>A0AAQ4DXJ2</accession>
<proteinExistence type="predicted"/>
<evidence type="ECO:0000256" key="1">
    <source>
        <dbReference type="SAM" id="MobiDB-lite"/>
    </source>
</evidence>
<dbReference type="AlphaFoldDB" id="A0AAQ4DXJ2"/>
<evidence type="ECO:0000313" key="3">
    <source>
        <dbReference type="EMBL" id="KAK8767182.1"/>
    </source>
</evidence>
<gene>
    <name evidence="3" type="ORF">V5799_006037</name>
</gene>
<dbReference type="EMBL" id="JARKHS020025670">
    <property type="protein sequence ID" value="KAK8767182.1"/>
    <property type="molecule type" value="Genomic_DNA"/>
</dbReference>
<dbReference type="InterPro" id="IPR013961">
    <property type="entry name" value="RAI1"/>
</dbReference>
<reference evidence="3 4" key="1">
    <citation type="journal article" date="2023" name="Arcadia Sci">
        <title>De novo assembly of a long-read Amblyomma americanum tick genome.</title>
        <authorList>
            <person name="Chou S."/>
            <person name="Poskanzer K.E."/>
            <person name="Rollins M."/>
            <person name="Thuy-Boun P.S."/>
        </authorList>
    </citation>
    <scope>NUCLEOTIDE SEQUENCE [LARGE SCALE GENOMIC DNA]</scope>
    <source>
        <strain evidence="3">F_SG_1</strain>
        <tissue evidence="3">Salivary glands</tissue>
    </source>
</reference>
<feature type="region of interest" description="Disordered" evidence="1">
    <location>
        <begin position="120"/>
        <end position="156"/>
    </location>
</feature>
<dbReference type="Pfam" id="PF08652">
    <property type="entry name" value="RAI1"/>
    <property type="match status" value="1"/>
</dbReference>
<name>A0AAQ4DXJ2_AMBAM</name>
<organism evidence="3 4">
    <name type="scientific">Amblyomma americanum</name>
    <name type="common">Lone star tick</name>
    <dbReference type="NCBI Taxonomy" id="6943"/>
    <lineage>
        <taxon>Eukaryota</taxon>
        <taxon>Metazoa</taxon>
        <taxon>Ecdysozoa</taxon>
        <taxon>Arthropoda</taxon>
        <taxon>Chelicerata</taxon>
        <taxon>Arachnida</taxon>
        <taxon>Acari</taxon>
        <taxon>Parasitiformes</taxon>
        <taxon>Ixodida</taxon>
        <taxon>Ixodoidea</taxon>
        <taxon>Ixodidae</taxon>
        <taxon>Amblyomminae</taxon>
        <taxon>Amblyomma</taxon>
    </lineage>
</organism>
<evidence type="ECO:0000313" key="4">
    <source>
        <dbReference type="Proteomes" id="UP001321473"/>
    </source>
</evidence>